<evidence type="ECO:0000313" key="2">
    <source>
        <dbReference type="EMBL" id="MFC1853678.1"/>
    </source>
</evidence>
<organism evidence="2 3">
    <name type="scientific">candidate division CSSED10-310 bacterium</name>
    <dbReference type="NCBI Taxonomy" id="2855610"/>
    <lineage>
        <taxon>Bacteria</taxon>
        <taxon>Bacteria division CSSED10-310</taxon>
    </lineage>
</organism>
<keyword evidence="1" id="KW-0812">Transmembrane</keyword>
<keyword evidence="1" id="KW-1133">Transmembrane helix</keyword>
<dbReference type="Proteomes" id="UP001594351">
    <property type="component" value="Unassembled WGS sequence"/>
</dbReference>
<gene>
    <name evidence="2" type="ORF">ACFL27_26135</name>
</gene>
<comment type="caution">
    <text evidence="2">The sequence shown here is derived from an EMBL/GenBank/DDBJ whole genome shotgun (WGS) entry which is preliminary data.</text>
</comment>
<name>A0ABV6Z5Q1_UNCC1</name>
<keyword evidence="1" id="KW-0472">Membrane</keyword>
<dbReference type="EMBL" id="JBHPBY010000570">
    <property type="protein sequence ID" value="MFC1853678.1"/>
    <property type="molecule type" value="Genomic_DNA"/>
</dbReference>
<protein>
    <submittedName>
        <fullName evidence="2">Uncharacterized protein</fullName>
    </submittedName>
</protein>
<keyword evidence="3" id="KW-1185">Reference proteome</keyword>
<sequence length="40" mass="4519">MDAAAQLDFIRSKLERKRRKLVLSISITVLACLVLAMTSR</sequence>
<proteinExistence type="predicted"/>
<evidence type="ECO:0000256" key="1">
    <source>
        <dbReference type="SAM" id="Phobius"/>
    </source>
</evidence>
<reference evidence="2 3" key="1">
    <citation type="submission" date="2024-09" db="EMBL/GenBank/DDBJ databases">
        <title>Laminarin stimulates single cell rates of sulfate reduction while oxygen inhibits transcriptomic activity in coastal marine sediment.</title>
        <authorList>
            <person name="Lindsay M."/>
            <person name="Orcutt B."/>
            <person name="Emerson D."/>
            <person name="Stepanauskas R."/>
            <person name="D'Angelo T."/>
        </authorList>
    </citation>
    <scope>NUCLEOTIDE SEQUENCE [LARGE SCALE GENOMIC DNA]</scope>
    <source>
        <strain evidence="2">SAG AM-311-K15</strain>
    </source>
</reference>
<feature type="transmembrane region" description="Helical" evidence="1">
    <location>
        <begin position="21"/>
        <end position="39"/>
    </location>
</feature>
<evidence type="ECO:0000313" key="3">
    <source>
        <dbReference type="Proteomes" id="UP001594351"/>
    </source>
</evidence>
<accession>A0ABV6Z5Q1</accession>